<feature type="compositionally biased region" description="Basic and acidic residues" evidence="1">
    <location>
        <begin position="31"/>
        <end position="47"/>
    </location>
</feature>
<reference evidence="2" key="1">
    <citation type="submission" date="2020-03" db="EMBL/GenBank/DDBJ databases">
        <title>The deep terrestrial virosphere.</title>
        <authorList>
            <person name="Holmfeldt K."/>
            <person name="Nilsson E."/>
            <person name="Simone D."/>
            <person name="Lopez-Fernandez M."/>
            <person name="Wu X."/>
            <person name="de Brujin I."/>
            <person name="Lundin D."/>
            <person name="Andersson A."/>
            <person name="Bertilsson S."/>
            <person name="Dopson M."/>
        </authorList>
    </citation>
    <scope>NUCLEOTIDE SEQUENCE</scope>
    <source>
        <strain evidence="2">MM415B03310</strain>
    </source>
</reference>
<sequence>MDEIDRQAEREAMALRRQGKNSNQNNKRNKIKDNYNRQLFEKLFRTH</sequence>
<evidence type="ECO:0000313" key="2">
    <source>
        <dbReference type="EMBL" id="QJA91633.1"/>
    </source>
</evidence>
<name>A0A6M3LAW6_9ZZZZ</name>
<protein>
    <submittedName>
        <fullName evidence="2">Uncharacterized protein</fullName>
    </submittedName>
</protein>
<accession>A0A6M3LAW6</accession>
<gene>
    <name evidence="2" type="ORF">MM415B03310_0003</name>
</gene>
<evidence type="ECO:0000256" key="1">
    <source>
        <dbReference type="SAM" id="MobiDB-lite"/>
    </source>
</evidence>
<feature type="region of interest" description="Disordered" evidence="1">
    <location>
        <begin position="15"/>
        <end position="47"/>
    </location>
</feature>
<dbReference type="EMBL" id="MT143002">
    <property type="protein sequence ID" value="QJA91633.1"/>
    <property type="molecule type" value="Genomic_DNA"/>
</dbReference>
<proteinExistence type="predicted"/>
<dbReference type="AlphaFoldDB" id="A0A6M3LAW6"/>
<organism evidence="2">
    <name type="scientific">viral metagenome</name>
    <dbReference type="NCBI Taxonomy" id="1070528"/>
    <lineage>
        <taxon>unclassified sequences</taxon>
        <taxon>metagenomes</taxon>
        <taxon>organismal metagenomes</taxon>
    </lineage>
</organism>